<comment type="caution">
    <text evidence="1">The sequence shown here is derived from an EMBL/GenBank/DDBJ whole genome shotgun (WGS) entry which is preliminary data.</text>
</comment>
<sequence>MTFKFLLFAFPHSLHIIRDSRYAIQNGWRLDDISLCLSGNIAVSGHNHRTYQSHVCIYGSTVDNSDSRDKPTLLYHKQFTDKVSWLPRYISFIKPNSTEIVTCRDDEVQVIDYNRDAVLRSRKVNGDTRCLSVSESQIFIGLSGLDIVNIYDNDLNRIKSIRMNLPLYRLGFSWIEKLYRPSWDIAATADRLYVCTGLYVSKVFVCSQDSGSVRTAYTTGRWKVRGIAVNTELGLTAVLCEGNTGQKQIIFYPLSKNKSFLNVNVESGVEKIRISDKGRIVTGNRTTGEVKIYNVVSSGIPKV</sequence>
<organism evidence="1 2">
    <name type="scientific">Holothuria leucospilota</name>
    <name type="common">Black long sea cucumber</name>
    <name type="synonym">Mertensiothuria leucospilota</name>
    <dbReference type="NCBI Taxonomy" id="206669"/>
    <lineage>
        <taxon>Eukaryota</taxon>
        <taxon>Metazoa</taxon>
        <taxon>Echinodermata</taxon>
        <taxon>Eleutherozoa</taxon>
        <taxon>Echinozoa</taxon>
        <taxon>Holothuroidea</taxon>
        <taxon>Aspidochirotacea</taxon>
        <taxon>Aspidochirotida</taxon>
        <taxon>Holothuriidae</taxon>
        <taxon>Holothuria</taxon>
    </lineage>
</organism>
<accession>A0A9Q1BX64</accession>
<dbReference type="SUPFAM" id="SSF101898">
    <property type="entry name" value="NHL repeat"/>
    <property type="match status" value="1"/>
</dbReference>
<name>A0A9Q1BX64_HOLLE</name>
<dbReference type="AlphaFoldDB" id="A0A9Q1BX64"/>
<dbReference type="Proteomes" id="UP001152320">
    <property type="component" value="Chromosome 10"/>
</dbReference>
<gene>
    <name evidence="1" type="ORF">HOLleu_21047</name>
</gene>
<keyword evidence="2" id="KW-1185">Reference proteome</keyword>
<proteinExistence type="predicted"/>
<reference evidence="1" key="1">
    <citation type="submission" date="2021-10" db="EMBL/GenBank/DDBJ databases">
        <title>Tropical sea cucumber genome reveals ecological adaptation and Cuvierian tubules defense mechanism.</title>
        <authorList>
            <person name="Chen T."/>
        </authorList>
    </citation>
    <scope>NUCLEOTIDE SEQUENCE</scope>
    <source>
        <strain evidence="1">Nanhai2018</strain>
        <tissue evidence="1">Muscle</tissue>
    </source>
</reference>
<protein>
    <submittedName>
        <fullName evidence="1">Uncharacterized protein</fullName>
    </submittedName>
</protein>
<dbReference type="EMBL" id="JAIZAY010000010">
    <property type="protein sequence ID" value="KAJ8034280.1"/>
    <property type="molecule type" value="Genomic_DNA"/>
</dbReference>
<evidence type="ECO:0000313" key="1">
    <source>
        <dbReference type="EMBL" id="KAJ8034280.1"/>
    </source>
</evidence>
<evidence type="ECO:0000313" key="2">
    <source>
        <dbReference type="Proteomes" id="UP001152320"/>
    </source>
</evidence>